<feature type="compositionally biased region" description="Low complexity" evidence="2">
    <location>
        <begin position="426"/>
        <end position="439"/>
    </location>
</feature>
<dbReference type="Gene3D" id="2.60.120.650">
    <property type="entry name" value="Cupin"/>
    <property type="match status" value="1"/>
</dbReference>
<organism evidence="4 5">
    <name type="scientific">Monoraphidium neglectum</name>
    <dbReference type="NCBI Taxonomy" id="145388"/>
    <lineage>
        <taxon>Eukaryota</taxon>
        <taxon>Viridiplantae</taxon>
        <taxon>Chlorophyta</taxon>
        <taxon>core chlorophytes</taxon>
        <taxon>Chlorophyceae</taxon>
        <taxon>CS clade</taxon>
        <taxon>Sphaeropleales</taxon>
        <taxon>Selenastraceae</taxon>
        <taxon>Monoraphidium</taxon>
    </lineage>
</organism>
<dbReference type="PROSITE" id="PS51184">
    <property type="entry name" value="JMJC"/>
    <property type="match status" value="1"/>
</dbReference>
<feature type="compositionally biased region" description="Acidic residues" evidence="2">
    <location>
        <begin position="349"/>
        <end position="363"/>
    </location>
</feature>
<dbReference type="InterPro" id="IPR041667">
    <property type="entry name" value="Cupin_8"/>
</dbReference>
<dbReference type="Proteomes" id="UP000054498">
    <property type="component" value="Unassembled WGS sequence"/>
</dbReference>
<dbReference type="OrthoDB" id="415358at2759"/>
<comment type="similarity">
    <text evidence="1">Belongs to the JARID1 histone demethylase family.</text>
</comment>
<feature type="region of interest" description="Disordered" evidence="2">
    <location>
        <begin position="426"/>
        <end position="448"/>
    </location>
</feature>
<gene>
    <name evidence="4" type="ORF">MNEG_5471</name>
</gene>
<evidence type="ECO:0000256" key="1">
    <source>
        <dbReference type="ARBA" id="ARBA00006801"/>
    </source>
</evidence>
<evidence type="ECO:0000313" key="4">
    <source>
        <dbReference type="EMBL" id="KIZ02485.1"/>
    </source>
</evidence>
<feature type="compositionally biased region" description="Low complexity" evidence="2">
    <location>
        <begin position="554"/>
        <end position="576"/>
    </location>
</feature>
<dbReference type="RefSeq" id="XP_013901504.1">
    <property type="nucleotide sequence ID" value="XM_014046050.1"/>
</dbReference>
<feature type="region of interest" description="Disordered" evidence="2">
    <location>
        <begin position="534"/>
        <end position="580"/>
    </location>
</feature>
<sequence length="634" mass="66980">MDSHQPTGALVFADAATSSSLQCLLSDVLALADRQLEGRRAVTRDDISEEERDGDVFMYLAQQPLMSPGLEALAEDVPRPQLLAAKDVSATNLWLSPRSSRSSLHYDPYQNLLAVVAGRKTVTLFCPEAAPAMYPRSPLGESPNHSSVNVGAPDCAAHPLHRLARPQALRVTLLPGDALFIPEGWWHQVDSGDATIAVNFWWASPLTSALRKLPHLHHYYLRLLQASVVARATQGLLDSLSPAAAGGAHHDATAAAAAAAAAERSVKRPRTDANASGRSQQHAASAAASGGAGREAVEILAGLLSRDASEVAAAKVQVEAWRAASQETGCREAVDGDEEQQPTVSNIEQQEEQEQEQEQGQEQEQEHQEQQQQQQQPDLNQHSAPQQQQNQERGKGVVGQSLWEDSEAWRRRAAASQQRLTRAAVEVSAAAPAAPVPARGARRGAGDAAPCCGCSNGSGWPEHAAPAAAAADTLGLTDPITHVFAGLAPLQLASSLHLLASRTPAALRLLLEDRLQPVGAELLTGKLEEAAEQLEGRSAARGRHQQRGGGGEAQAGPGLNEDASASSSEMVSESASRGADELPFGSMREVYAAMYGPEVGADPDKVLGRLLRGKLLLAAAVAHAVLADPCVIDE</sequence>
<dbReference type="PANTHER" id="PTHR12461">
    <property type="entry name" value="HYPOXIA-INDUCIBLE FACTOR 1 ALPHA INHIBITOR-RELATED"/>
    <property type="match status" value="1"/>
</dbReference>
<evidence type="ECO:0000313" key="5">
    <source>
        <dbReference type="Proteomes" id="UP000054498"/>
    </source>
</evidence>
<name>A0A0D2MHD2_9CHLO</name>
<dbReference type="KEGG" id="mng:MNEG_5471"/>
<evidence type="ECO:0000259" key="3">
    <source>
        <dbReference type="PROSITE" id="PS51184"/>
    </source>
</evidence>
<dbReference type="InterPro" id="IPR003347">
    <property type="entry name" value="JmjC_dom"/>
</dbReference>
<dbReference type="EMBL" id="KK101037">
    <property type="protein sequence ID" value="KIZ02485.1"/>
    <property type="molecule type" value="Genomic_DNA"/>
</dbReference>
<keyword evidence="5" id="KW-1185">Reference proteome</keyword>
<proteinExistence type="inferred from homology"/>
<dbReference type="AlphaFoldDB" id="A0A0D2MHD2"/>
<accession>A0A0D2MHD2</accession>
<feature type="compositionally biased region" description="Low complexity" evidence="2">
    <location>
        <begin position="275"/>
        <end position="289"/>
    </location>
</feature>
<evidence type="ECO:0000256" key="2">
    <source>
        <dbReference type="SAM" id="MobiDB-lite"/>
    </source>
</evidence>
<feature type="region of interest" description="Disordered" evidence="2">
    <location>
        <begin position="259"/>
        <end position="292"/>
    </location>
</feature>
<dbReference type="SMART" id="SM00558">
    <property type="entry name" value="JmjC"/>
    <property type="match status" value="1"/>
</dbReference>
<dbReference type="PANTHER" id="PTHR12461:SF102">
    <property type="entry name" value="LYSINE-SPECIFIC DEMETHYLASE JMJ31"/>
    <property type="match status" value="1"/>
</dbReference>
<dbReference type="SUPFAM" id="SSF51197">
    <property type="entry name" value="Clavaminate synthase-like"/>
    <property type="match status" value="1"/>
</dbReference>
<feature type="domain" description="JmjC" evidence="3">
    <location>
        <begin position="52"/>
        <end position="217"/>
    </location>
</feature>
<dbReference type="Pfam" id="PF13621">
    <property type="entry name" value="Cupin_8"/>
    <property type="match status" value="1"/>
</dbReference>
<protein>
    <recommendedName>
        <fullName evidence="3">JmjC domain-containing protein</fullName>
    </recommendedName>
</protein>
<feature type="region of interest" description="Disordered" evidence="2">
    <location>
        <begin position="327"/>
        <end position="399"/>
    </location>
</feature>
<dbReference type="GeneID" id="25738348"/>
<reference evidence="4 5" key="1">
    <citation type="journal article" date="2013" name="BMC Genomics">
        <title>Reconstruction of the lipid metabolism for the microalga Monoraphidium neglectum from its genome sequence reveals characteristics suitable for biofuel production.</title>
        <authorList>
            <person name="Bogen C."/>
            <person name="Al-Dilaimi A."/>
            <person name="Albersmeier A."/>
            <person name="Wichmann J."/>
            <person name="Grundmann M."/>
            <person name="Rupp O."/>
            <person name="Lauersen K.J."/>
            <person name="Blifernez-Klassen O."/>
            <person name="Kalinowski J."/>
            <person name="Goesmann A."/>
            <person name="Mussgnug J.H."/>
            <person name="Kruse O."/>
        </authorList>
    </citation>
    <scope>NUCLEOTIDE SEQUENCE [LARGE SCALE GENOMIC DNA]</scope>
    <source>
        <strain evidence="4 5">SAG 48.87</strain>
    </source>
</reference>